<keyword evidence="1" id="KW-0808">Transferase</keyword>
<dbReference type="InterPro" id="IPR016181">
    <property type="entry name" value="Acyl_CoA_acyltransferase"/>
</dbReference>
<dbReference type="Gene3D" id="3.40.630.30">
    <property type="match status" value="1"/>
</dbReference>
<dbReference type="RefSeq" id="WP_204608630.1">
    <property type="nucleotide sequence ID" value="NZ_BAAAJX010000002.1"/>
</dbReference>
<dbReference type="PROSITE" id="PS51186">
    <property type="entry name" value="GNAT"/>
    <property type="match status" value="1"/>
</dbReference>
<dbReference type="SUPFAM" id="SSF55729">
    <property type="entry name" value="Acyl-CoA N-acyltransferases (Nat)"/>
    <property type="match status" value="1"/>
</dbReference>
<accession>A0ABP4K3V7</accession>
<evidence type="ECO:0000256" key="2">
    <source>
        <dbReference type="ARBA" id="ARBA00023315"/>
    </source>
</evidence>
<dbReference type="InterPro" id="IPR050832">
    <property type="entry name" value="Bact_Acetyltransf"/>
</dbReference>
<proteinExistence type="predicted"/>
<dbReference type="Pfam" id="PF00583">
    <property type="entry name" value="Acetyltransf_1"/>
    <property type="match status" value="1"/>
</dbReference>
<comment type="caution">
    <text evidence="4">The sequence shown here is derived from an EMBL/GenBank/DDBJ whole genome shotgun (WGS) entry which is preliminary data.</text>
</comment>
<evidence type="ECO:0000313" key="4">
    <source>
        <dbReference type="EMBL" id="GAA1492269.1"/>
    </source>
</evidence>
<dbReference type="CDD" id="cd04301">
    <property type="entry name" value="NAT_SF"/>
    <property type="match status" value="1"/>
</dbReference>
<gene>
    <name evidence="4" type="ORF">GCM10009627_06150</name>
</gene>
<keyword evidence="2" id="KW-0012">Acyltransferase</keyword>
<evidence type="ECO:0000259" key="3">
    <source>
        <dbReference type="PROSITE" id="PS51186"/>
    </source>
</evidence>
<evidence type="ECO:0000313" key="5">
    <source>
        <dbReference type="Proteomes" id="UP001501742"/>
    </source>
</evidence>
<dbReference type="PANTHER" id="PTHR43877">
    <property type="entry name" value="AMINOALKYLPHOSPHONATE N-ACETYLTRANSFERASE-RELATED-RELATED"/>
    <property type="match status" value="1"/>
</dbReference>
<organism evidence="4 5">
    <name type="scientific">Curtobacterium herbarum</name>
    <dbReference type="NCBI Taxonomy" id="150122"/>
    <lineage>
        <taxon>Bacteria</taxon>
        <taxon>Bacillati</taxon>
        <taxon>Actinomycetota</taxon>
        <taxon>Actinomycetes</taxon>
        <taxon>Micrococcales</taxon>
        <taxon>Microbacteriaceae</taxon>
        <taxon>Curtobacterium</taxon>
    </lineage>
</organism>
<dbReference type="InterPro" id="IPR000182">
    <property type="entry name" value="GNAT_dom"/>
</dbReference>
<name>A0ABP4K3V7_9MICO</name>
<feature type="domain" description="N-acetyltransferase" evidence="3">
    <location>
        <begin position="5"/>
        <end position="171"/>
    </location>
</feature>
<protein>
    <recommendedName>
        <fullName evidence="3">N-acetyltransferase domain-containing protein</fullName>
    </recommendedName>
</protein>
<dbReference type="EMBL" id="BAAAJX010000002">
    <property type="protein sequence ID" value="GAA1492269.1"/>
    <property type="molecule type" value="Genomic_DNA"/>
</dbReference>
<sequence>MAVSFSVRRTVEDDWPLVRGLRVENATDNPISYGATLETTLAMTEADWRLRARRGQAEDATSLAAVETDTGRWIGMMSAQSHDDDGSDPVLTGVFVSPDRRGRENGVADALLDGILRWALERGATRLRLYVDEHAEPARRFYARHGFVPTGRTRPVGFTAGNTLELVRTLDSAARDGRTR</sequence>
<keyword evidence="5" id="KW-1185">Reference proteome</keyword>
<reference evidence="5" key="1">
    <citation type="journal article" date="2019" name="Int. J. Syst. Evol. Microbiol.">
        <title>The Global Catalogue of Microorganisms (GCM) 10K type strain sequencing project: providing services to taxonomists for standard genome sequencing and annotation.</title>
        <authorList>
            <consortium name="The Broad Institute Genomics Platform"/>
            <consortium name="The Broad Institute Genome Sequencing Center for Infectious Disease"/>
            <person name="Wu L."/>
            <person name="Ma J."/>
        </authorList>
    </citation>
    <scope>NUCLEOTIDE SEQUENCE [LARGE SCALE GENOMIC DNA]</scope>
    <source>
        <strain evidence="5">JCM 12140</strain>
    </source>
</reference>
<dbReference type="Proteomes" id="UP001501742">
    <property type="component" value="Unassembled WGS sequence"/>
</dbReference>
<evidence type="ECO:0000256" key="1">
    <source>
        <dbReference type="ARBA" id="ARBA00022679"/>
    </source>
</evidence>